<dbReference type="OrthoDB" id="2964259at2"/>
<dbReference type="EMBL" id="FOHJ01000002">
    <property type="protein sequence ID" value="SES89237.1"/>
    <property type="molecule type" value="Genomic_DNA"/>
</dbReference>
<dbReference type="AlphaFoldDB" id="A0A1I0A560"/>
<evidence type="ECO:0000313" key="1">
    <source>
        <dbReference type="EMBL" id="SES89237.1"/>
    </source>
</evidence>
<name>A0A1I0A560_9BACI</name>
<evidence type="ECO:0000313" key="2">
    <source>
        <dbReference type="Proteomes" id="UP000199095"/>
    </source>
</evidence>
<sequence>MELRNAGYFMHVKSNDKKEMLDNEYSLKCNAAMIKGIFVRSRLEYSNRRHTLRKYLNQLESQGIKNVIIHDALTLLDEDIMRYFIERQFNIILVNLYLDKGYCAISEEVPTDFYELNKVGFDNIEKIRTYKRIVKEGIVDKRLKKNVLKLIKHFETFEGDVTNV</sequence>
<organism evidence="1 2">
    <name type="scientific">Salinibacillus kushneri</name>
    <dbReference type="NCBI Taxonomy" id="237682"/>
    <lineage>
        <taxon>Bacteria</taxon>
        <taxon>Bacillati</taxon>
        <taxon>Bacillota</taxon>
        <taxon>Bacilli</taxon>
        <taxon>Bacillales</taxon>
        <taxon>Bacillaceae</taxon>
        <taxon>Salinibacillus</taxon>
    </lineage>
</organism>
<dbReference type="Proteomes" id="UP000199095">
    <property type="component" value="Unassembled WGS sequence"/>
</dbReference>
<proteinExistence type="predicted"/>
<keyword evidence="2" id="KW-1185">Reference proteome</keyword>
<dbReference type="RefSeq" id="WP_093131710.1">
    <property type="nucleotide sequence ID" value="NZ_FOHJ01000002.1"/>
</dbReference>
<accession>A0A1I0A560</accession>
<gene>
    <name evidence="1" type="ORF">SAMN05421676_10239</name>
</gene>
<reference evidence="2" key="1">
    <citation type="submission" date="2016-10" db="EMBL/GenBank/DDBJ databases">
        <authorList>
            <person name="Varghese N."/>
            <person name="Submissions S."/>
        </authorList>
    </citation>
    <scope>NUCLEOTIDE SEQUENCE [LARGE SCALE GENOMIC DNA]</scope>
    <source>
        <strain evidence="2">CGMCC 1.3566</strain>
    </source>
</reference>
<protein>
    <submittedName>
        <fullName evidence="1">Uncharacterized protein</fullName>
    </submittedName>
</protein>